<dbReference type="InterPro" id="IPR013506">
    <property type="entry name" value="Topo_IIA_bsu_dom2"/>
</dbReference>
<dbReference type="InterPro" id="IPR020568">
    <property type="entry name" value="Ribosomal_Su5_D2-typ_SF"/>
</dbReference>
<keyword evidence="10 12" id="KW-0238">DNA-binding</keyword>
<reference evidence="18" key="1">
    <citation type="submission" date="2021-01" db="EMBL/GenBank/DDBJ databases">
        <authorList>
            <person name="Bezrukov I."/>
        </authorList>
    </citation>
    <scope>NUCLEOTIDE SEQUENCE</scope>
</reference>
<dbReference type="Pfam" id="PF00521">
    <property type="entry name" value="DNA_topoisoIV"/>
    <property type="match status" value="1"/>
</dbReference>
<feature type="compositionally biased region" description="Low complexity" evidence="15">
    <location>
        <begin position="1687"/>
        <end position="1696"/>
    </location>
</feature>
<dbReference type="PANTHER" id="PTHR10169">
    <property type="entry name" value="DNA TOPOISOMERASE/GYRASE"/>
    <property type="match status" value="1"/>
</dbReference>
<evidence type="ECO:0000256" key="1">
    <source>
        <dbReference type="ARBA" id="ARBA00000185"/>
    </source>
</evidence>
<feature type="region of interest" description="Disordered" evidence="15">
    <location>
        <begin position="1502"/>
        <end position="1732"/>
    </location>
</feature>
<keyword evidence="11 12" id="KW-0413">Isomerase</keyword>
<dbReference type="SUPFAM" id="SSF54211">
    <property type="entry name" value="Ribosomal protein S5 domain 2-like"/>
    <property type="match status" value="1"/>
</dbReference>
<keyword evidence="6 13" id="KW-0547">Nucleotide-binding</keyword>
<dbReference type="InterPro" id="IPR007860">
    <property type="entry name" value="DNA_mmatch_repair_MutS_con_dom"/>
</dbReference>
<comment type="cofactor">
    <cofactor evidence="2">
        <name>Ca(2+)</name>
        <dbReference type="ChEBI" id="CHEBI:29108"/>
    </cofactor>
</comment>
<comment type="function">
    <text evidence="13">Control of topological states of DNA by transient breakage and subsequent rejoining of DNA strands. Topoisomerase II makes double-strand breaks.</text>
</comment>
<dbReference type="GO" id="GO:0003918">
    <property type="term" value="F:DNA topoisomerase type II (double strand cut, ATP-hydrolyzing) activity"/>
    <property type="evidence" value="ECO:0007669"/>
    <property type="project" value="UniProtKB-UniRule"/>
</dbReference>
<protein>
    <recommendedName>
        <fullName evidence="13">DNA topoisomerase 2</fullName>
        <ecNumber evidence="13">5.6.2.2</ecNumber>
    </recommendedName>
</protein>
<evidence type="ECO:0000256" key="2">
    <source>
        <dbReference type="ARBA" id="ARBA00001913"/>
    </source>
</evidence>
<keyword evidence="14" id="KW-0175">Coiled coil</keyword>
<evidence type="ECO:0000256" key="7">
    <source>
        <dbReference type="ARBA" id="ARBA00022840"/>
    </source>
</evidence>
<dbReference type="GO" id="GO:0005634">
    <property type="term" value="C:nucleus"/>
    <property type="evidence" value="ECO:0007669"/>
    <property type="project" value="TreeGrafter"/>
</dbReference>
<dbReference type="InterPro" id="IPR036890">
    <property type="entry name" value="HATPase_C_sf"/>
</dbReference>
<dbReference type="InterPro" id="IPR002205">
    <property type="entry name" value="Topo_IIA_dom_A"/>
</dbReference>
<dbReference type="Gene3D" id="1.10.1420.10">
    <property type="match status" value="1"/>
</dbReference>
<dbReference type="Gene3D" id="3.90.199.10">
    <property type="entry name" value="Topoisomerase II, domain 5"/>
    <property type="match status" value="1"/>
</dbReference>
<feature type="compositionally biased region" description="Basic and acidic residues" evidence="15">
    <location>
        <begin position="1532"/>
        <end position="1546"/>
    </location>
</feature>
<evidence type="ECO:0000256" key="4">
    <source>
        <dbReference type="ARBA" id="ARBA00011080"/>
    </source>
</evidence>
<dbReference type="InterPro" id="IPR001241">
    <property type="entry name" value="Topo_IIA"/>
</dbReference>
<dbReference type="GO" id="GO:0000712">
    <property type="term" value="P:resolution of meiotic recombination intermediates"/>
    <property type="evidence" value="ECO:0007669"/>
    <property type="project" value="TreeGrafter"/>
</dbReference>
<dbReference type="GO" id="GO:0000819">
    <property type="term" value="P:sister chromatid segregation"/>
    <property type="evidence" value="ECO:0007669"/>
    <property type="project" value="TreeGrafter"/>
</dbReference>
<dbReference type="Gene3D" id="3.30.1490.30">
    <property type="match status" value="1"/>
</dbReference>
<keyword evidence="7 13" id="KW-0067">ATP-binding</keyword>
<evidence type="ECO:0000259" key="17">
    <source>
        <dbReference type="PROSITE" id="PS52040"/>
    </source>
</evidence>
<dbReference type="InterPro" id="IPR050634">
    <property type="entry name" value="DNA_Topoisomerase_II"/>
</dbReference>
<accession>A0A8S2B7L6</accession>
<dbReference type="InterPro" id="IPR001154">
    <property type="entry name" value="TopoII_euk"/>
</dbReference>
<dbReference type="Gene3D" id="3.40.1170.10">
    <property type="entry name" value="DNA repair protein MutS, domain I"/>
    <property type="match status" value="1"/>
</dbReference>
<evidence type="ECO:0000256" key="15">
    <source>
        <dbReference type="SAM" id="MobiDB-lite"/>
    </source>
</evidence>
<dbReference type="SUPFAM" id="SSF55874">
    <property type="entry name" value="ATPase domain of HSP90 chaperone/DNA topoisomerase II/histidine kinase"/>
    <property type="match status" value="1"/>
</dbReference>
<comment type="cofactor">
    <cofactor evidence="3">
        <name>Mg(2+)</name>
        <dbReference type="ChEBI" id="CHEBI:18420"/>
    </cofactor>
</comment>
<dbReference type="SUPFAM" id="SSF56719">
    <property type="entry name" value="Type II DNA topoisomerase"/>
    <property type="match status" value="1"/>
</dbReference>
<dbReference type="Pfam" id="PF16898">
    <property type="entry name" value="TOPRIM_C"/>
    <property type="match status" value="1"/>
</dbReference>
<keyword evidence="8" id="KW-0460">Magnesium</keyword>
<comment type="subunit">
    <text evidence="13">Homodimer.</text>
</comment>
<dbReference type="InterPro" id="IPR013757">
    <property type="entry name" value="Topo_IIA_A_a_sf"/>
</dbReference>
<evidence type="ECO:0000313" key="18">
    <source>
        <dbReference type="EMBL" id="CAE6219707.1"/>
    </source>
</evidence>
<evidence type="ECO:0000256" key="11">
    <source>
        <dbReference type="ARBA" id="ARBA00023235"/>
    </source>
</evidence>
<dbReference type="Gene3D" id="3.30.230.10">
    <property type="match status" value="1"/>
</dbReference>
<dbReference type="InterPro" id="IPR036187">
    <property type="entry name" value="DNA_mismatch_repair_MutS_sf"/>
</dbReference>
<evidence type="ECO:0000256" key="6">
    <source>
        <dbReference type="ARBA" id="ARBA00022741"/>
    </source>
</evidence>
<dbReference type="PROSITE" id="PS52040">
    <property type="entry name" value="TOPO_IIA"/>
    <property type="match status" value="1"/>
</dbReference>
<dbReference type="GO" id="GO:0006298">
    <property type="term" value="P:mismatch repair"/>
    <property type="evidence" value="ECO:0007669"/>
    <property type="project" value="InterPro"/>
</dbReference>
<feature type="active site" description="O-(5'-phospho-DNA)-tyrosine intermediate" evidence="12">
    <location>
        <position position="1344"/>
    </location>
</feature>
<keyword evidence="5" id="KW-0479">Metal-binding</keyword>
<dbReference type="GO" id="GO:0046872">
    <property type="term" value="F:metal ion binding"/>
    <property type="evidence" value="ECO:0007669"/>
    <property type="project" value="UniProtKB-KW"/>
</dbReference>
<dbReference type="SUPFAM" id="SSF48334">
    <property type="entry name" value="DNA repair protein MutS, domain III"/>
    <property type="match status" value="1"/>
</dbReference>
<evidence type="ECO:0000256" key="9">
    <source>
        <dbReference type="ARBA" id="ARBA00023029"/>
    </source>
</evidence>
<dbReference type="GO" id="GO:0006265">
    <property type="term" value="P:DNA topological change"/>
    <property type="evidence" value="ECO:0007669"/>
    <property type="project" value="UniProtKB-UniRule"/>
</dbReference>
<dbReference type="FunFam" id="3.30.230.10:FF:000008">
    <property type="entry name" value="DNA topoisomerase 2"/>
    <property type="match status" value="1"/>
</dbReference>
<sequence>MQRQRSILSFFQKPSPATQGLVSGDATNGGGGSRFTVKEGDANGDASVRSAVSKSMDEVRGTDTPPEKVPRRVLPSGLPEVVLRLCSPILMHKFVKVDDRECSGERSREDVVPLNDSSVCMKADDVIPEFRPNNGQSQERDHGFSFSGRADVRSVEDDDVLGPETPGMRPSVSRLKRVLEDGMKFKENKVPVLDSNKRLKMLQDPVCVEKKEVNEGTKFEWLEPSRIRDANRRRPDDPLYDRKTLYLPADVFKKMSASQKQYWSVKNAELGHKELDWKMTMSGVGNADRFKVGRIEQLETPDQAKARGANTVSCLGTDNSKEASSGINSMASTASEGNIGPDAVHLLAIKEIKMELEKCSTVYGFAFVDCAALRFWVGSISDDASCAALGALLMQVSPKEVVYDTVKLGPVPQAMGDTDAAGVRNMIESNRYFRGSSESWNCAVDGLSESDVALSALGELINHLSRLKLEDVLRHFHTKFTEVVSELMARRCPTGKRLLRNWICHPLKDVASVNKRLDIVEEFTANSEIVQITGQYLHKLPDLERLLGRIKSSVQSSASVLPALLGKKVLKQRVCIFIDLLQFLSQKLAPFLLTMVASKPSLENIDNAKAPASSLAAAEKTIEQRNQQLDDILLSYIGSVEKHTQTLWVYEKEEMVCRSVTYVPGLYNIFDEILLNAADNPSMDSIKVVIDADKNQISVCGYGVPVEFHQEECVYMPEMIKKTTGGRNGFGATLTNISTEFIIEIADGKRSLKKYKQVFENNMGKKYDPVITMCNKSENWTKVTFTPDLKKFNMTELDNDVVALMSKRVLEIAGCLGKTVDLNGKQVPIKSFSDYVDLYLSRQMTEKVNDRWEVCVSLSDGRFQQVSFVNSIATIKGGTHVDYVTNQVTKYIVRIVNKKKKYSNVKTHDVKNHLWVFVNALIDNPAFDSQTKERLTLPESSFGSKCQLSKDILQKGLLEHFLFSWKTWEQNEALKISDGAKTETVKVEGLMDAEKAGGEESEACTLILVEGRSAQSLAKLGRNVLGRAFYGAFPIQGKFLNVSKAKTSKIANNELVVNIKKILGLKQGRKYYDAKSLRYGRVMLLSDQDPDGSHIKGLLINYFHHFWPLLLKIKPSFIVQFITPIMKVTHPTKEAQLFYSMLRYEDWESEIRQSGNTTEWTRKYCKGLASIDSADAKGYFTNLKFHQKDFVWEGVQDGEAIKLAFSKNKTGAQRKLLSDYKPGTHDLQKPTISFKDFVYNDLGEFSRANLERSIPSLVDGLKPSQRKILFCAFEKNLVEDVLVSKFLGYVLDLSVYRHGEQNLDNTIIGMALDYVGRNNVNLLHPSSQFGTRASGEKDAANPRYIFTKLSPATMVLFPKDDDVLLERLFGDGKKIEPTWYIPIIPTVLVNGAEGIARATELSSDSSAPSVAPATAASTGLAIFGNVLQEFFDLRLEFYKKRKDTMLKNLELELVKLDNKVNIMRTVLSGESVVSKMKKADFVQELRQEEVRPFPKMAKPVEAAVAGATDGAEESEESSVAPAPSSPFIPDSDYEKLDPQPEEERQAPKKPAPKKASETRYDTVQEVRAQRDQMMDAVEDLKNATPESLWLKELEELDKQDAQPDEERQAPKKPAPKKASESVTKEASNSAMDTETTETAKEISLDDDDDDVVVSPEKKVRKLRSSPFNKKSSSVMSRLANKEEESSENAAGNSSSEKSGDVFANRGYVWWSDSESESGNESEFDIEDDEDDE</sequence>
<feature type="compositionally biased region" description="Polar residues" evidence="15">
    <location>
        <begin position="1665"/>
        <end position="1675"/>
    </location>
</feature>
<evidence type="ECO:0000256" key="13">
    <source>
        <dbReference type="RuleBase" id="RU362094"/>
    </source>
</evidence>
<dbReference type="InterPro" id="IPR014721">
    <property type="entry name" value="Ribsml_uS5_D2-typ_fold_subgr"/>
</dbReference>
<dbReference type="SMART" id="SM00533">
    <property type="entry name" value="MUTSd"/>
    <property type="match status" value="1"/>
</dbReference>
<dbReference type="PRINTS" id="PR01158">
    <property type="entry name" value="TOPISMRASEII"/>
</dbReference>
<dbReference type="Pfam" id="PF00204">
    <property type="entry name" value="DNA_gyraseB"/>
    <property type="match status" value="1"/>
</dbReference>
<gene>
    <name evidence="18" type="ORF">AARE701A_LOCUS20538</name>
</gene>
<dbReference type="SMART" id="SM00433">
    <property type="entry name" value="TOP2c"/>
    <property type="match status" value="1"/>
</dbReference>
<dbReference type="Gene3D" id="3.30.565.10">
    <property type="entry name" value="Histidine kinase-like ATPase, C-terminal domain"/>
    <property type="match status" value="1"/>
</dbReference>
<dbReference type="Pfam" id="PF05192">
    <property type="entry name" value="MutS_III"/>
    <property type="match status" value="1"/>
</dbReference>
<evidence type="ECO:0000256" key="8">
    <source>
        <dbReference type="ARBA" id="ARBA00022842"/>
    </source>
</evidence>
<dbReference type="SMART" id="SM00434">
    <property type="entry name" value="TOP4c"/>
    <property type="match status" value="1"/>
</dbReference>
<dbReference type="InterPro" id="IPR036678">
    <property type="entry name" value="MutS_con_dom_sf"/>
</dbReference>
<evidence type="ECO:0000256" key="12">
    <source>
        <dbReference type="PROSITE-ProRule" id="PRU01384"/>
    </source>
</evidence>
<dbReference type="InterPro" id="IPR013760">
    <property type="entry name" value="Topo_IIA-like_dom_sf"/>
</dbReference>
<keyword evidence="9 12" id="KW-0799">Topoisomerase</keyword>
<feature type="coiled-coil region" evidence="14">
    <location>
        <begin position="1439"/>
        <end position="1466"/>
    </location>
</feature>
<organism evidence="18 19">
    <name type="scientific">Arabidopsis arenosa</name>
    <name type="common">Sand rock-cress</name>
    <name type="synonym">Cardaminopsis arenosa</name>
    <dbReference type="NCBI Taxonomy" id="38785"/>
    <lineage>
        <taxon>Eukaryota</taxon>
        <taxon>Viridiplantae</taxon>
        <taxon>Streptophyta</taxon>
        <taxon>Embryophyta</taxon>
        <taxon>Tracheophyta</taxon>
        <taxon>Spermatophyta</taxon>
        <taxon>Magnoliopsida</taxon>
        <taxon>eudicotyledons</taxon>
        <taxon>Gunneridae</taxon>
        <taxon>Pentapetalae</taxon>
        <taxon>rosids</taxon>
        <taxon>malvids</taxon>
        <taxon>Brassicales</taxon>
        <taxon>Brassicaceae</taxon>
        <taxon>Camelineae</taxon>
        <taxon>Arabidopsis</taxon>
    </lineage>
</organism>
<feature type="compositionally biased region" description="Acidic residues" evidence="15">
    <location>
        <begin position="1713"/>
        <end position="1732"/>
    </location>
</feature>
<dbReference type="PRINTS" id="PR00418">
    <property type="entry name" value="TPI2FAMILY"/>
</dbReference>
<dbReference type="Pfam" id="PF01751">
    <property type="entry name" value="Toprim"/>
    <property type="match status" value="1"/>
</dbReference>
<keyword evidence="19" id="KW-1185">Reference proteome</keyword>
<dbReference type="Gene3D" id="3.40.50.670">
    <property type="match status" value="1"/>
</dbReference>
<dbReference type="CDD" id="cd03481">
    <property type="entry name" value="TopoIIA_Trans_ScTopoIIA"/>
    <property type="match status" value="1"/>
</dbReference>
<feature type="domain" description="Toprim" evidence="16">
    <location>
        <begin position="1004"/>
        <end position="1118"/>
    </location>
</feature>
<evidence type="ECO:0000256" key="14">
    <source>
        <dbReference type="SAM" id="Coils"/>
    </source>
</evidence>
<evidence type="ECO:0000259" key="16">
    <source>
        <dbReference type="PROSITE" id="PS50880"/>
    </source>
</evidence>
<dbReference type="InterPro" id="IPR013758">
    <property type="entry name" value="Topo_IIA_A/C_ab"/>
</dbReference>
<dbReference type="EC" id="5.6.2.2" evidence="13"/>
<evidence type="ECO:0000256" key="3">
    <source>
        <dbReference type="ARBA" id="ARBA00001946"/>
    </source>
</evidence>
<dbReference type="Gene3D" id="3.30.420.110">
    <property type="entry name" value="MutS, connector domain"/>
    <property type="match status" value="1"/>
</dbReference>
<feature type="domain" description="Topo IIA-type catalytic" evidence="17">
    <location>
        <begin position="1254"/>
        <end position="1396"/>
    </location>
</feature>
<dbReference type="Pfam" id="PF05188">
    <property type="entry name" value="MutS_II"/>
    <property type="match status" value="1"/>
</dbReference>
<feature type="compositionally biased region" description="Basic and acidic residues" evidence="15">
    <location>
        <begin position="1589"/>
        <end position="1609"/>
    </location>
</feature>
<feature type="compositionally biased region" description="Basic and acidic residues" evidence="15">
    <location>
        <begin position="1554"/>
        <end position="1581"/>
    </location>
</feature>
<feature type="region of interest" description="Disordered" evidence="15">
    <location>
        <begin position="1"/>
        <end position="73"/>
    </location>
</feature>
<dbReference type="GO" id="GO:0005524">
    <property type="term" value="F:ATP binding"/>
    <property type="evidence" value="ECO:0007669"/>
    <property type="project" value="UniProtKB-UniRule"/>
</dbReference>
<dbReference type="FunFam" id="3.40.50.670:FF:000001">
    <property type="entry name" value="DNA topoisomerase 2"/>
    <property type="match status" value="1"/>
</dbReference>
<comment type="catalytic activity">
    <reaction evidence="1 12 13">
        <text>ATP-dependent breakage, passage and rejoining of double-stranded DNA.</text>
        <dbReference type="EC" id="5.6.2.2"/>
    </reaction>
</comment>
<dbReference type="InterPro" id="IPR013759">
    <property type="entry name" value="Topo_IIA_B_C"/>
</dbReference>
<dbReference type="PROSITE" id="PS50880">
    <property type="entry name" value="TOPRIM"/>
    <property type="match status" value="1"/>
</dbReference>
<feature type="compositionally biased region" description="Basic and acidic residues" evidence="15">
    <location>
        <begin position="55"/>
        <end position="70"/>
    </location>
</feature>
<dbReference type="InterPro" id="IPR016151">
    <property type="entry name" value="DNA_mismatch_repair_MutS_N"/>
</dbReference>
<name>A0A8S2B7L6_ARAAE</name>
<evidence type="ECO:0000256" key="10">
    <source>
        <dbReference type="ARBA" id="ARBA00023125"/>
    </source>
</evidence>
<dbReference type="InterPro" id="IPR031660">
    <property type="entry name" value="TOPRIM_C"/>
</dbReference>
<evidence type="ECO:0000256" key="5">
    <source>
        <dbReference type="ARBA" id="ARBA00022723"/>
    </source>
</evidence>
<dbReference type="EMBL" id="LR999458">
    <property type="protein sequence ID" value="CAE6219707.1"/>
    <property type="molecule type" value="Genomic_DNA"/>
</dbReference>
<evidence type="ECO:0000313" key="19">
    <source>
        <dbReference type="Proteomes" id="UP000682877"/>
    </source>
</evidence>
<dbReference type="Proteomes" id="UP000682877">
    <property type="component" value="Chromosome 8"/>
</dbReference>
<dbReference type="InterPro" id="IPR006171">
    <property type="entry name" value="TOPRIM_dom"/>
</dbReference>
<dbReference type="InterPro" id="IPR007696">
    <property type="entry name" value="DNA_mismatch_repair_MutS_core"/>
</dbReference>
<dbReference type="Gene3D" id="1.10.268.10">
    <property type="entry name" value="Topoisomerase, domain 3"/>
    <property type="match status" value="1"/>
</dbReference>
<proteinExistence type="inferred from homology"/>
<dbReference type="PANTHER" id="PTHR10169:SF38">
    <property type="entry name" value="DNA TOPOISOMERASE 2"/>
    <property type="match status" value="1"/>
</dbReference>
<dbReference type="GO" id="GO:0030983">
    <property type="term" value="F:mismatched DNA binding"/>
    <property type="evidence" value="ECO:0007669"/>
    <property type="project" value="InterPro"/>
</dbReference>
<feature type="compositionally biased region" description="Polar residues" evidence="15">
    <location>
        <begin position="1624"/>
        <end position="1633"/>
    </location>
</feature>
<comment type="similarity">
    <text evidence="4 13">Belongs to the type II topoisomerase family.</text>
</comment>